<evidence type="ECO:0000313" key="2">
    <source>
        <dbReference type="Proteomes" id="UP000468581"/>
    </source>
</evidence>
<sequence>MKLTLHEAIAVVLLNKENYTASQEEIAREINERRLYIRKDGEPVPGYQIMQRTELANGNYHHLFDYQSKDRITLRLRPKGS</sequence>
<protein>
    <recommendedName>
        <fullName evidence="3">HTH HARE-type domain-containing protein</fullName>
    </recommendedName>
</protein>
<evidence type="ECO:0000313" key="1">
    <source>
        <dbReference type="EMBL" id="NER13379.1"/>
    </source>
</evidence>
<gene>
    <name evidence="1" type="ORF">GWK08_08015</name>
</gene>
<keyword evidence="2" id="KW-1185">Reference proteome</keyword>
<name>A0A6P0UNF9_9FLAO</name>
<proteinExistence type="predicted"/>
<organism evidence="1 2">
    <name type="scientific">Leptobacterium flavescens</name>
    <dbReference type="NCBI Taxonomy" id="472055"/>
    <lineage>
        <taxon>Bacteria</taxon>
        <taxon>Pseudomonadati</taxon>
        <taxon>Bacteroidota</taxon>
        <taxon>Flavobacteriia</taxon>
        <taxon>Flavobacteriales</taxon>
        <taxon>Flavobacteriaceae</taxon>
        <taxon>Leptobacterium</taxon>
    </lineage>
</organism>
<accession>A0A6P0UNF9</accession>
<dbReference type="Proteomes" id="UP000468581">
    <property type="component" value="Unassembled WGS sequence"/>
</dbReference>
<dbReference type="AlphaFoldDB" id="A0A6P0UNF9"/>
<comment type="caution">
    <text evidence="1">The sequence shown here is derived from an EMBL/GenBank/DDBJ whole genome shotgun (WGS) entry which is preliminary data.</text>
</comment>
<dbReference type="EMBL" id="JAABOO010000002">
    <property type="protein sequence ID" value="NER13379.1"/>
    <property type="molecule type" value="Genomic_DNA"/>
</dbReference>
<evidence type="ECO:0008006" key="3">
    <source>
        <dbReference type="Google" id="ProtNLM"/>
    </source>
</evidence>
<reference evidence="1 2" key="1">
    <citation type="submission" date="2020-01" db="EMBL/GenBank/DDBJ databases">
        <title>Leptobacterium flavescens.</title>
        <authorList>
            <person name="Wang G."/>
        </authorList>
    </citation>
    <scope>NUCLEOTIDE SEQUENCE [LARGE SCALE GENOMIC DNA]</scope>
    <source>
        <strain evidence="1 2">KCTC 22160</strain>
    </source>
</reference>
<dbReference type="RefSeq" id="WP_163606420.1">
    <property type="nucleotide sequence ID" value="NZ_JAABOO010000002.1"/>
</dbReference>